<comment type="caution">
    <text evidence="2">The sequence shown here is derived from an EMBL/GenBank/DDBJ whole genome shotgun (WGS) entry which is preliminary data.</text>
</comment>
<gene>
    <name evidence="2" type="ORF">OPKNFCMD_3851</name>
</gene>
<accession>A0ABQ4R2B6</accession>
<proteinExistence type="predicted"/>
<dbReference type="EMBL" id="BPQH01000012">
    <property type="protein sequence ID" value="GJD51100.1"/>
    <property type="molecule type" value="Genomic_DNA"/>
</dbReference>
<evidence type="ECO:0000313" key="2">
    <source>
        <dbReference type="EMBL" id="GJD51100.1"/>
    </source>
</evidence>
<reference evidence="2" key="2">
    <citation type="submission" date="2021-08" db="EMBL/GenBank/DDBJ databases">
        <authorList>
            <person name="Tani A."/>
            <person name="Ola A."/>
            <person name="Ogura Y."/>
            <person name="Katsura K."/>
            <person name="Hayashi T."/>
        </authorList>
    </citation>
    <scope>NUCLEOTIDE SEQUENCE</scope>
    <source>
        <strain evidence="2">KCTC 52305</strain>
    </source>
</reference>
<dbReference type="Proteomes" id="UP001055167">
    <property type="component" value="Unassembled WGS sequence"/>
</dbReference>
<evidence type="ECO:0000256" key="1">
    <source>
        <dbReference type="SAM" id="MobiDB-lite"/>
    </source>
</evidence>
<name>A0ABQ4R2B6_9HYPH</name>
<dbReference type="RefSeq" id="WP_128562108.1">
    <property type="nucleotide sequence ID" value="NZ_BPQH01000012.1"/>
</dbReference>
<reference evidence="2" key="1">
    <citation type="journal article" date="2021" name="Front. Microbiol.">
        <title>Comprehensive Comparative Genomics and Phenotyping of Methylobacterium Species.</title>
        <authorList>
            <person name="Alessa O."/>
            <person name="Ogura Y."/>
            <person name="Fujitani Y."/>
            <person name="Takami H."/>
            <person name="Hayashi T."/>
            <person name="Sahin N."/>
            <person name="Tani A."/>
        </authorList>
    </citation>
    <scope>NUCLEOTIDE SEQUENCE</scope>
    <source>
        <strain evidence="2">KCTC 52305</strain>
    </source>
</reference>
<feature type="region of interest" description="Disordered" evidence="1">
    <location>
        <begin position="274"/>
        <end position="302"/>
    </location>
</feature>
<protein>
    <submittedName>
        <fullName evidence="2">Uncharacterized protein</fullName>
    </submittedName>
</protein>
<keyword evidence="3" id="KW-1185">Reference proteome</keyword>
<evidence type="ECO:0000313" key="3">
    <source>
        <dbReference type="Proteomes" id="UP001055167"/>
    </source>
</evidence>
<organism evidence="2 3">
    <name type="scientific">Methylobacterium crusticola</name>
    <dbReference type="NCBI Taxonomy" id="1697972"/>
    <lineage>
        <taxon>Bacteria</taxon>
        <taxon>Pseudomonadati</taxon>
        <taxon>Pseudomonadota</taxon>
        <taxon>Alphaproteobacteria</taxon>
        <taxon>Hyphomicrobiales</taxon>
        <taxon>Methylobacteriaceae</taxon>
        <taxon>Methylobacterium</taxon>
    </lineage>
</organism>
<sequence>MRKRIGIEDFLRWAYRDELPKAQPDPGLLGPAGYRGGMGGLERMAELGVRIDVPDNRYGVVPNAWGGDDPHPDAVRAAHAVEALHALELELPDGWNPIADMGELGTLGPAAVQRALHGLCFTHASGRRTLRPHATPRRLVFRHALLGGTPDWEGEAPVIALVTGGNGKPAWFRRETVMGEGGAYEIEVDGMDRKRRLPHPDAYQKPSLSPDPVETIMGRGEYEIWRSVLDLLHADLAPQLTAFTLEGCARPMRPWETGDLPKRRVIHSLLRVAAPPQKGPSRPLGRARRPASPVRHVLQGAA</sequence>